<reference evidence="13" key="1">
    <citation type="submission" date="2013-11" db="EMBL/GenBank/DDBJ databases">
        <title>The Genome Sequence of Phytophthora parasitica IAC_01/95.</title>
        <authorList>
            <consortium name="The Broad Institute Genomics Platform"/>
            <person name="Russ C."/>
            <person name="Tyler B."/>
            <person name="Panabieres F."/>
            <person name="Shan W."/>
            <person name="Tripathy S."/>
            <person name="Grunwald N."/>
            <person name="Machado M."/>
            <person name="Johnson C.S."/>
            <person name="Arredondo F."/>
            <person name="Hong C."/>
            <person name="Coffey M."/>
            <person name="Young S.K."/>
            <person name="Zeng Q."/>
            <person name="Gargeya S."/>
            <person name="Fitzgerald M."/>
            <person name="Abouelleil A."/>
            <person name="Alvarado L."/>
            <person name="Chapman S.B."/>
            <person name="Gainer-Dewar J."/>
            <person name="Goldberg J."/>
            <person name="Griggs A."/>
            <person name="Gujja S."/>
            <person name="Hansen M."/>
            <person name="Howarth C."/>
            <person name="Imamovic A."/>
            <person name="Ireland A."/>
            <person name="Larimer J."/>
            <person name="McCowan C."/>
            <person name="Murphy C."/>
            <person name="Pearson M."/>
            <person name="Poon T.W."/>
            <person name="Priest M."/>
            <person name="Roberts A."/>
            <person name="Saif S."/>
            <person name="Shea T."/>
            <person name="Sykes S."/>
            <person name="Wortman J."/>
            <person name="Nusbaum C."/>
            <person name="Birren B."/>
        </authorList>
    </citation>
    <scope>NUCLEOTIDE SEQUENCE [LARGE SCALE GENOMIC DNA]</scope>
    <source>
        <strain evidence="13">IAC_01/95</strain>
    </source>
</reference>
<evidence type="ECO:0000256" key="10">
    <source>
        <dbReference type="ARBA" id="ARBA00023242"/>
    </source>
</evidence>
<evidence type="ECO:0000256" key="11">
    <source>
        <dbReference type="PROSITE-ProRule" id="PRU00221"/>
    </source>
</evidence>
<keyword evidence="8" id="KW-0819">tRNA processing</keyword>
<comment type="subcellular location">
    <subcellularLocation>
        <location evidence="2">Cytoplasm</location>
    </subcellularLocation>
    <subcellularLocation>
        <location evidence="1">Nucleus</location>
    </subcellularLocation>
</comment>
<comment type="similarity">
    <text evidence="4">Belongs to the WD repeat ELP2 family.</text>
</comment>
<dbReference type="SUPFAM" id="SSF101908">
    <property type="entry name" value="Putative isomerase YbhE"/>
    <property type="match status" value="1"/>
</dbReference>
<evidence type="ECO:0000256" key="2">
    <source>
        <dbReference type="ARBA" id="ARBA00004496"/>
    </source>
</evidence>
<dbReference type="InterPro" id="IPR036322">
    <property type="entry name" value="WD40_repeat_dom_sf"/>
</dbReference>
<evidence type="ECO:0000313" key="13">
    <source>
        <dbReference type="EMBL" id="ETM33475.1"/>
    </source>
</evidence>
<dbReference type="InterPro" id="IPR015943">
    <property type="entry name" value="WD40/YVTN_repeat-like_dom_sf"/>
</dbReference>
<dbReference type="PANTHER" id="PTHR44111:SF1">
    <property type="entry name" value="ELONGATOR COMPLEX PROTEIN 2"/>
    <property type="match status" value="1"/>
</dbReference>
<keyword evidence="10" id="KW-0539">Nucleus</keyword>
<evidence type="ECO:0000256" key="8">
    <source>
        <dbReference type="ARBA" id="ARBA00022694"/>
    </source>
</evidence>
<keyword evidence="9" id="KW-0677">Repeat</keyword>
<keyword evidence="12" id="KW-0732">Signal</keyword>
<dbReference type="PANTHER" id="PTHR44111">
    <property type="entry name" value="ELONGATOR COMPLEX PROTEIN 2"/>
    <property type="match status" value="1"/>
</dbReference>
<dbReference type="GO" id="GO:0005737">
    <property type="term" value="C:cytoplasm"/>
    <property type="evidence" value="ECO:0007669"/>
    <property type="project" value="UniProtKB-SubCell"/>
</dbReference>
<dbReference type="PROSITE" id="PS50294">
    <property type="entry name" value="WD_REPEATS_REGION"/>
    <property type="match status" value="3"/>
</dbReference>
<dbReference type="InterPro" id="IPR037289">
    <property type="entry name" value="Elp2"/>
</dbReference>
<organism evidence="13">
    <name type="scientific">Phytophthora nicotianae</name>
    <name type="common">Potato buckeye rot agent</name>
    <name type="synonym">Phytophthora parasitica</name>
    <dbReference type="NCBI Taxonomy" id="4792"/>
    <lineage>
        <taxon>Eukaryota</taxon>
        <taxon>Sar</taxon>
        <taxon>Stramenopiles</taxon>
        <taxon>Oomycota</taxon>
        <taxon>Peronosporomycetes</taxon>
        <taxon>Peronosporales</taxon>
        <taxon>Peronosporaceae</taxon>
        <taxon>Phytophthora</taxon>
    </lineage>
</organism>
<feature type="repeat" description="WD" evidence="11">
    <location>
        <begin position="397"/>
        <end position="427"/>
    </location>
</feature>
<protein>
    <recommendedName>
        <fullName evidence="5">Elongator complex protein 2</fullName>
    </recommendedName>
</protein>
<dbReference type="SMART" id="SM00320">
    <property type="entry name" value="WD40"/>
    <property type="match status" value="9"/>
</dbReference>
<evidence type="ECO:0000256" key="9">
    <source>
        <dbReference type="ARBA" id="ARBA00022737"/>
    </source>
</evidence>
<dbReference type="Gene3D" id="2.130.10.10">
    <property type="entry name" value="YVTN repeat-like/Quinoprotein amine dehydrogenase"/>
    <property type="match status" value="3"/>
</dbReference>
<evidence type="ECO:0000256" key="1">
    <source>
        <dbReference type="ARBA" id="ARBA00004123"/>
    </source>
</evidence>
<dbReference type="VEuPathDB" id="FungiDB:PPTG_17928"/>
<dbReference type="AlphaFoldDB" id="W2MAZ5"/>
<sequence>YTLFTIIVPMVQATLAHVAAGCNAATNSLSVAVSSAPSPPACGSYCAAFAARNVVCLLKSSVESDNHSDPLKVVETLKHREATTDATRLTSIRLQYSHQSGHVQVIAGDSEGRVFVWTKGSEGHWKLQKLQGAEQTLPVAALAIAETKERRMHVAAFSDGTLAVFEERSEGNVTLLSRLELGRKCIMETVDMTVVGDQVLLAAGGVDGKVHLFEVTDTVTKLLELEGHKGWIRSLAFDHQKTDTGDVVTLASASQDQRIRLWRITTSPRDAGATSGEVKDGFLAHGCHLTYTVSFDALLLGHEDWVTSVHWMENGSSLLSSSMDNTLIVWTKPADTSGSWSPSLRVGELGGNGLLSAGVLPARDGRLNLISLGFGGQLERWEQQPAPSKLFLPAISVNGHCAEVTDLSWSPSGNCLASVSLDQTTRVLAPVESESKGIQEWYEISRAQVHGYDINCACFVQGERPTNDLFVSGADEKILRVFEAPDEVKELARRLQKANNDSVATQDSAGQDRAVQHAYLPELSLTNKSAQTEASETSAVGLESGDGYAKLSDRVSLPVGDRLARKTLWPEQRKLYGHGNELLSVASSHAGDLIASACKSREEKFAAVRLWNTTDWSEAQPPLEGHKSSVVQLAFSPNDQFLLSVSRDRQFCLYERQSPGQKFTLVERVKAHKRIIWSCSWSLDSRMFALGSRDQSISIWHQVGGKWAHACEPVTFDAAVTAVTFDPCSMTETADLLAVGLETGAIRFLSVSKSREENAAICTPVGEVPRELSPSAAVLRLAWRPTTNEREHVLAAASADSSVRVYNLEL</sequence>
<gene>
    <name evidence="13" type="ORF">L914_19290</name>
</gene>
<feature type="non-terminal residue" evidence="13">
    <location>
        <position position="1"/>
    </location>
</feature>
<feature type="repeat" description="WD" evidence="11">
    <location>
        <begin position="225"/>
        <end position="266"/>
    </location>
</feature>
<dbReference type="GO" id="GO:0005634">
    <property type="term" value="C:nucleus"/>
    <property type="evidence" value="ECO:0007669"/>
    <property type="project" value="UniProtKB-SubCell"/>
</dbReference>
<dbReference type="PROSITE" id="PS50082">
    <property type="entry name" value="WD_REPEATS_2"/>
    <property type="match status" value="5"/>
</dbReference>
<dbReference type="InterPro" id="IPR001680">
    <property type="entry name" value="WD40_rpt"/>
</dbReference>
<feature type="repeat" description="WD" evidence="11">
    <location>
        <begin position="623"/>
        <end position="655"/>
    </location>
</feature>
<feature type="repeat" description="WD" evidence="11">
    <location>
        <begin position="299"/>
        <end position="330"/>
    </location>
</feature>
<keyword evidence="7 11" id="KW-0853">WD repeat</keyword>
<dbReference type="Proteomes" id="UP000054532">
    <property type="component" value="Unassembled WGS sequence"/>
</dbReference>
<evidence type="ECO:0000256" key="7">
    <source>
        <dbReference type="ARBA" id="ARBA00022574"/>
    </source>
</evidence>
<dbReference type="EMBL" id="KI696042">
    <property type="protein sequence ID" value="ETM33475.1"/>
    <property type="molecule type" value="Genomic_DNA"/>
</dbReference>
<dbReference type="SUPFAM" id="SSF50978">
    <property type="entry name" value="WD40 repeat-like"/>
    <property type="match status" value="2"/>
</dbReference>
<keyword evidence="6" id="KW-0963">Cytoplasm</keyword>
<dbReference type="GO" id="GO:0002098">
    <property type="term" value="P:tRNA wobble uridine modification"/>
    <property type="evidence" value="ECO:0007669"/>
    <property type="project" value="InterPro"/>
</dbReference>
<evidence type="ECO:0000256" key="5">
    <source>
        <dbReference type="ARBA" id="ARBA00020267"/>
    </source>
</evidence>
<feature type="chain" id="PRO_5004820502" description="Elongator complex protein 2" evidence="12">
    <location>
        <begin position="25"/>
        <end position="810"/>
    </location>
</feature>
<evidence type="ECO:0000256" key="12">
    <source>
        <dbReference type="SAM" id="SignalP"/>
    </source>
</evidence>
<dbReference type="GO" id="GO:0033588">
    <property type="term" value="C:elongator holoenzyme complex"/>
    <property type="evidence" value="ECO:0007669"/>
    <property type="project" value="InterPro"/>
</dbReference>
<proteinExistence type="inferred from homology"/>
<dbReference type="UniPathway" id="UPA00988"/>
<dbReference type="Pfam" id="PF00400">
    <property type="entry name" value="WD40"/>
    <property type="match status" value="5"/>
</dbReference>
<accession>W2MAZ5</accession>
<name>W2MAZ5_PHYNI</name>
<feature type="signal peptide" evidence="12">
    <location>
        <begin position="1"/>
        <end position="24"/>
    </location>
</feature>
<evidence type="ECO:0000256" key="6">
    <source>
        <dbReference type="ARBA" id="ARBA00022490"/>
    </source>
</evidence>
<comment type="pathway">
    <text evidence="3">tRNA modification; 5-methoxycarbonylmethyl-2-thiouridine-tRNA biosynthesis.</text>
</comment>
<evidence type="ECO:0000256" key="3">
    <source>
        <dbReference type="ARBA" id="ARBA00005043"/>
    </source>
</evidence>
<evidence type="ECO:0000256" key="4">
    <source>
        <dbReference type="ARBA" id="ARBA00005881"/>
    </source>
</evidence>
<feature type="repeat" description="WD" evidence="11">
    <location>
        <begin position="669"/>
        <end position="700"/>
    </location>
</feature>